<evidence type="ECO:0000256" key="2">
    <source>
        <dbReference type="ARBA" id="ARBA00012534"/>
    </source>
</evidence>
<dbReference type="Pfam" id="PF01739">
    <property type="entry name" value="CheR"/>
    <property type="match status" value="1"/>
</dbReference>
<evidence type="ECO:0000256" key="4">
    <source>
        <dbReference type="ARBA" id="ARBA00022679"/>
    </source>
</evidence>
<evidence type="ECO:0000256" key="3">
    <source>
        <dbReference type="ARBA" id="ARBA00022603"/>
    </source>
</evidence>
<dbReference type="SUPFAM" id="SSF47757">
    <property type="entry name" value="Chemotaxis receptor methyltransferase CheR, N-terminal domain"/>
    <property type="match status" value="1"/>
</dbReference>
<evidence type="ECO:0000313" key="7">
    <source>
        <dbReference type="EMBL" id="AFZ14351.1"/>
    </source>
</evidence>
<protein>
    <recommendedName>
        <fullName evidence="2">protein-glutamate O-methyltransferase</fullName>
        <ecNumber evidence="2">2.1.1.80</ecNumber>
    </recommendedName>
</protein>
<dbReference type="eggNOG" id="COG1352">
    <property type="taxonomic scope" value="Bacteria"/>
</dbReference>
<evidence type="ECO:0000256" key="1">
    <source>
        <dbReference type="ARBA" id="ARBA00001541"/>
    </source>
</evidence>
<accession>K9W2A0</accession>
<dbReference type="Gene3D" id="3.40.50.150">
    <property type="entry name" value="Vaccinia Virus protein VP39"/>
    <property type="match status" value="1"/>
</dbReference>
<dbReference type="STRING" id="1173022.Cri9333_3526"/>
<dbReference type="InterPro" id="IPR000780">
    <property type="entry name" value="CheR_MeTrfase"/>
</dbReference>
<dbReference type="PATRIC" id="fig|1173022.3.peg.3800"/>
<dbReference type="InterPro" id="IPR022641">
    <property type="entry name" value="CheR_N"/>
</dbReference>
<dbReference type="HOGENOM" id="CLU_025854_0_1_3"/>
<evidence type="ECO:0000256" key="5">
    <source>
        <dbReference type="ARBA" id="ARBA00022691"/>
    </source>
</evidence>
<feature type="domain" description="CheR-type methyltransferase" evidence="6">
    <location>
        <begin position="3"/>
        <end position="279"/>
    </location>
</feature>
<dbReference type="InterPro" id="IPR029063">
    <property type="entry name" value="SAM-dependent_MTases_sf"/>
</dbReference>
<evidence type="ECO:0000313" key="8">
    <source>
        <dbReference type="Proteomes" id="UP000010472"/>
    </source>
</evidence>
<dbReference type="KEGG" id="cep:Cri9333_3526"/>
<keyword evidence="5" id="KW-0949">S-adenosyl-L-methionine</keyword>
<reference evidence="7 8" key="1">
    <citation type="submission" date="2012-06" db="EMBL/GenBank/DDBJ databases">
        <title>Finished chromosome of genome of Crinalium epipsammum PCC 9333.</title>
        <authorList>
            <consortium name="US DOE Joint Genome Institute"/>
            <person name="Gugger M."/>
            <person name="Coursin T."/>
            <person name="Rippka R."/>
            <person name="Tandeau De Marsac N."/>
            <person name="Huntemann M."/>
            <person name="Wei C.-L."/>
            <person name="Han J."/>
            <person name="Detter J.C."/>
            <person name="Han C."/>
            <person name="Tapia R."/>
            <person name="Davenport K."/>
            <person name="Daligault H."/>
            <person name="Erkkila T."/>
            <person name="Gu W."/>
            <person name="Munk A.C.C."/>
            <person name="Teshima H."/>
            <person name="Xu Y."/>
            <person name="Chain P."/>
            <person name="Chen A."/>
            <person name="Krypides N."/>
            <person name="Mavromatis K."/>
            <person name="Markowitz V."/>
            <person name="Szeto E."/>
            <person name="Ivanova N."/>
            <person name="Mikhailova N."/>
            <person name="Ovchinnikova G."/>
            <person name="Pagani I."/>
            <person name="Pati A."/>
            <person name="Goodwin L."/>
            <person name="Peters L."/>
            <person name="Pitluck S."/>
            <person name="Woyke T."/>
            <person name="Kerfeld C."/>
        </authorList>
    </citation>
    <scope>NUCLEOTIDE SEQUENCE [LARGE SCALE GENOMIC DNA]</scope>
    <source>
        <strain evidence="7 8">PCC 9333</strain>
    </source>
</reference>
<dbReference type="GO" id="GO:0008983">
    <property type="term" value="F:protein-glutamate O-methyltransferase activity"/>
    <property type="evidence" value="ECO:0007669"/>
    <property type="project" value="UniProtKB-EC"/>
</dbReference>
<dbReference type="SUPFAM" id="SSF53335">
    <property type="entry name" value="S-adenosyl-L-methionine-dependent methyltransferases"/>
    <property type="match status" value="1"/>
</dbReference>
<dbReference type="GO" id="GO:0032259">
    <property type="term" value="P:methylation"/>
    <property type="evidence" value="ECO:0007669"/>
    <property type="project" value="UniProtKB-KW"/>
</dbReference>
<proteinExistence type="predicted"/>
<keyword evidence="3 7" id="KW-0489">Methyltransferase</keyword>
<dbReference type="EMBL" id="CP003620">
    <property type="protein sequence ID" value="AFZ14351.1"/>
    <property type="molecule type" value="Genomic_DNA"/>
</dbReference>
<dbReference type="InterPro" id="IPR036804">
    <property type="entry name" value="CheR_N_sf"/>
</dbReference>
<keyword evidence="4 7" id="KW-0808">Transferase</keyword>
<dbReference type="PRINTS" id="PR00996">
    <property type="entry name" value="CHERMTFRASE"/>
</dbReference>
<evidence type="ECO:0000259" key="6">
    <source>
        <dbReference type="PROSITE" id="PS50123"/>
    </source>
</evidence>
<dbReference type="InterPro" id="IPR050903">
    <property type="entry name" value="Bact_Chemotaxis_MeTrfase"/>
</dbReference>
<dbReference type="EC" id="2.1.1.80" evidence="2"/>
<dbReference type="PANTHER" id="PTHR24422">
    <property type="entry name" value="CHEMOTAXIS PROTEIN METHYLTRANSFERASE"/>
    <property type="match status" value="1"/>
</dbReference>
<dbReference type="Proteomes" id="UP000010472">
    <property type="component" value="Chromosome"/>
</dbReference>
<name>K9W2A0_9CYAN</name>
<gene>
    <name evidence="7" type="ORF">Cri9333_3526</name>
</gene>
<comment type="catalytic activity">
    <reaction evidence="1">
        <text>L-glutamyl-[protein] + S-adenosyl-L-methionine = [protein]-L-glutamate 5-O-methyl ester + S-adenosyl-L-homocysteine</text>
        <dbReference type="Rhea" id="RHEA:24452"/>
        <dbReference type="Rhea" id="RHEA-COMP:10208"/>
        <dbReference type="Rhea" id="RHEA-COMP:10311"/>
        <dbReference type="ChEBI" id="CHEBI:29973"/>
        <dbReference type="ChEBI" id="CHEBI:57856"/>
        <dbReference type="ChEBI" id="CHEBI:59789"/>
        <dbReference type="ChEBI" id="CHEBI:82795"/>
        <dbReference type="EC" id="2.1.1.80"/>
    </reaction>
</comment>
<dbReference type="Pfam" id="PF03705">
    <property type="entry name" value="CheR_N"/>
    <property type="match status" value="1"/>
</dbReference>
<organism evidence="7 8">
    <name type="scientific">Crinalium epipsammum PCC 9333</name>
    <dbReference type="NCBI Taxonomy" id="1173022"/>
    <lineage>
        <taxon>Bacteria</taxon>
        <taxon>Bacillati</taxon>
        <taxon>Cyanobacteriota</taxon>
        <taxon>Cyanophyceae</taxon>
        <taxon>Gomontiellales</taxon>
        <taxon>Gomontiellaceae</taxon>
        <taxon>Crinalium</taxon>
    </lineage>
</organism>
<dbReference type="InterPro" id="IPR022642">
    <property type="entry name" value="CheR_C"/>
</dbReference>
<sequence length="279" mass="32036">MQFIPENLTLPESTFTLLRDLIHEHIGVSYESDKRELLADKLLPRVIERGFHSYLDYYYLLKYDETADTEWKYLIDALSVQETFFWREFDQIQALVEAIAPQHLANSPYQPLRIWSAACATGEEPLTIAMALNEAGWFEKMTIEIYASDASHSAIAKAESGLYRDRAFRSLSPQLKAKYFQDEAGLTRISPEIHNRIKWSCANLVSKTDLQKFPPMSVIFCRNVFIYFSEPAIRKTLKLFLPKLLTPGYLFVGASESLLKLTNALELQEIAGAFVYVKN</sequence>
<dbReference type="PROSITE" id="PS50123">
    <property type="entry name" value="CHER"/>
    <property type="match status" value="1"/>
</dbReference>
<dbReference type="AlphaFoldDB" id="K9W2A0"/>
<dbReference type="PANTHER" id="PTHR24422:SF10">
    <property type="entry name" value="CHEMOTAXIS PROTEIN METHYLTRANSFERASE 2"/>
    <property type="match status" value="1"/>
</dbReference>
<dbReference type="SMART" id="SM00138">
    <property type="entry name" value="MeTrc"/>
    <property type="match status" value="1"/>
</dbReference>
<dbReference type="OrthoDB" id="9799157at2"/>
<keyword evidence="8" id="KW-1185">Reference proteome</keyword>
<dbReference type="Gene3D" id="1.10.155.10">
    <property type="entry name" value="Chemotaxis receptor methyltransferase CheR, N-terminal domain"/>
    <property type="match status" value="1"/>
</dbReference>
<dbReference type="RefSeq" id="WP_015204456.1">
    <property type="nucleotide sequence ID" value="NC_019753.1"/>
</dbReference>